<proteinExistence type="inferred from homology"/>
<dbReference type="InterPro" id="IPR036514">
    <property type="entry name" value="SGNH_hydro_sf"/>
</dbReference>
<dbReference type="EMBL" id="JAJJMA010013122">
    <property type="protein sequence ID" value="MCL7022614.1"/>
    <property type="molecule type" value="Genomic_DNA"/>
</dbReference>
<keyword evidence="5" id="KW-0812">Transmembrane</keyword>
<evidence type="ECO:0000313" key="6">
    <source>
        <dbReference type="EMBL" id="MCL7022614.1"/>
    </source>
</evidence>
<comment type="caution">
    <text evidence="6">The sequence shown here is derived from an EMBL/GenBank/DDBJ whole genome shotgun (WGS) entry which is preliminary data.</text>
</comment>
<evidence type="ECO:0000256" key="3">
    <source>
        <dbReference type="ARBA" id="ARBA00022801"/>
    </source>
</evidence>
<dbReference type="Proteomes" id="UP001177140">
    <property type="component" value="Unassembled WGS sequence"/>
</dbReference>
<dbReference type="InterPro" id="IPR035669">
    <property type="entry name" value="SGNH_plant_lipase-like"/>
</dbReference>
<dbReference type="AlphaFoldDB" id="A0AA41RLW0"/>
<dbReference type="InterPro" id="IPR001087">
    <property type="entry name" value="GDSL"/>
</dbReference>
<evidence type="ECO:0000313" key="7">
    <source>
        <dbReference type="Proteomes" id="UP001177140"/>
    </source>
</evidence>
<dbReference type="SUPFAM" id="SSF52266">
    <property type="entry name" value="SGNH hydrolase"/>
    <property type="match status" value="1"/>
</dbReference>
<keyword evidence="3" id="KW-0378">Hydrolase</keyword>
<name>A0AA41RLW0_PAPNU</name>
<accession>A0AA41RLW0</accession>
<feature type="transmembrane region" description="Helical" evidence="5">
    <location>
        <begin position="375"/>
        <end position="397"/>
    </location>
</feature>
<dbReference type="PANTHER" id="PTHR22835:SF683">
    <property type="entry name" value="OS05G0506800 PROTEIN"/>
    <property type="match status" value="1"/>
</dbReference>
<evidence type="ECO:0000256" key="1">
    <source>
        <dbReference type="ARBA" id="ARBA00008668"/>
    </source>
</evidence>
<keyword evidence="7" id="KW-1185">Reference proteome</keyword>
<dbReference type="Gene3D" id="3.40.50.1110">
    <property type="entry name" value="SGNH hydrolase"/>
    <property type="match status" value="1"/>
</dbReference>
<protein>
    <submittedName>
        <fullName evidence="6">Uncharacterized protein</fullName>
    </submittedName>
</protein>
<evidence type="ECO:0000256" key="2">
    <source>
        <dbReference type="ARBA" id="ARBA00022729"/>
    </source>
</evidence>
<comment type="similarity">
    <text evidence="1">Belongs to the 'GDSL' lipolytic enzyme family.</text>
</comment>
<dbReference type="PANTHER" id="PTHR22835">
    <property type="entry name" value="ZINC FINGER FYVE DOMAIN CONTAINING PROTEIN"/>
    <property type="match status" value="1"/>
</dbReference>
<dbReference type="GO" id="GO:0016788">
    <property type="term" value="F:hydrolase activity, acting on ester bonds"/>
    <property type="evidence" value="ECO:0007669"/>
    <property type="project" value="InterPro"/>
</dbReference>
<reference evidence="6" key="1">
    <citation type="submission" date="2022-03" db="EMBL/GenBank/DDBJ databases">
        <title>A functionally conserved STORR gene fusion in Papaver species that diverged 16.8 million years ago.</title>
        <authorList>
            <person name="Catania T."/>
        </authorList>
    </citation>
    <scope>NUCLEOTIDE SEQUENCE</scope>
    <source>
        <strain evidence="6">S-191538</strain>
    </source>
</reference>
<evidence type="ECO:0000256" key="4">
    <source>
        <dbReference type="ARBA" id="ARBA00023180"/>
    </source>
</evidence>
<gene>
    <name evidence="6" type="ORF">MKW94_021273</name>
</gene>
<organism evidence="6 7">
    <name type="scientific">Papaver nudicaule</name>
    <name type="common">Iceland poppy</name>
    <dbReference type="NCBI Taxonomy" id="74823"/>
    <lineage>
        <taxon>Eukaryota</taxon>
        <taxon>Viridiplantae</taxon>
        <taxon>Streptophyta</taxon>
        <taxon>Embryophyta</taxon>
        <taxon>Tracheophyta</taxon>
        <taxon>Spermatophyta</taxon>
        <taxon>Magnoliopsida</taxon>
        <taxon>Ranunculales</taxon>
        <taxon>Papaveraceae</taxon>
        <taxon>Papaveroideae</taxon>
        <taxon>Papaver</taxon>
    </lineage>
</organism>
<evidence type="ECO:0000256" key="5">
    <source>
        <dbReference type="SAM" id="Phobius"/>
    </source>
</evidence>
<keyword evidence="2" id="KW-0732">Signal</keyword>
<keyword evidence="4" id="KW-0325">Glycoprotein</keyword>
<sequence length="427" mass="47861">MASNPFRHLSLLPLLNSNLIIICILLFRTANPVLGFYESIFSFGDSLADTGNVLFSQPEEYVGKLPYGETYFHQSTGRFSDGRLVIDFIAKSVGLPLVPPYLASNGKNLRQGVNFAVGGATALDASFFEERNVSVPKNASLKIQLEWFKQHLSSVCNPSSNDCREFLKTSLILMGEIGTNDYNHPFFQGRNLEEIQTSVPKIIKAISSAIKVLIKEGAVTFLVPGNLPIGCATLYLTVFRSPKIADYDESGCIKWLNEFSMYHNKLLQKELNILREMHPHTNIIYADYYSVVMKIYQSSKPFGFKSGILKACCGGEGPYNCNKSVQGGSVDANVYGDPLKYVNWDGFHLTESAYRIIANTLIKEHYRFFFPNTHIISNSTYILICLLVLLPILIMIYNNFSKYYYIIFCDKKGKACGGAAAELTRFM</sequence>
<dbReference type="CDD" id="cd01837">
    <property type="entry name" value="SGNH_plant_lipase_like"/>
    <property type="match status" value="1"/>
</dbReference>
<keyword evidence="5" id="KW-0472">Membrane</keyword>
<dbReference type="Pfam" id="PF00657">
    <property type="entry name" value="Lipase_GDSL"/>
    <property type="match status" value="1"/>
</dbReference>
<keyword evidence="5" id="KW-1133">Transmembrane helix</keyword>